<dbReference type="InterPro" id="IPR013766">
    <property type="entry name" value="Thioredoxin_domain"/>
</dbReference>
<dbReference type="InterPro" id="IPR036249">
    <property type="entry name" value="Thioredoxin-like_sf"/>
</dbReference>
<keyword evidence="8" id="KW-0732">Signal</keyword>
<accession>A0A060T8M7</accession>
<evidence type="ECO:0000256" key="4">
    <source>
        <dbReference type="ARBA" id="ARBA00023136"/>
    </source>
</evidence>
<keyword evidence="3 7" id="KW-1133">Transmembrane helix</keyword>
<gene>
    <name evidence="10" type="ORF">GNLVRS02_ARAD1D08382g</name>
</gene>
<keyword evidence="4 7" id="KW-0472">Membrane</keyword>
<dbReference type="PROSITE" id="PS00194">
    <property type="entry name" value="THIOREDOXIN_1"/>
    <property type="match status" value="1"/>
</dbReference>
<comment type="subcellular location">
    <subcellularLocation>
        <location evidence="1">Endoplasmic reticulum membrane</location>
        <topology evidence="1">Single-pass membrane protein</topology>
    </subcellularLocation>
</comment>
<feature type="domain" description="Thioredoxin" evidence="9">
    <location>
        <begin position="10"/>
        <end position="140"/>
    </location>
</feature>
<organism evidence="10">
    <name type="scientific">Blastobotrys adeninivorans</name>
    <name type="common">Yeast</name>
    <name type="synonym">Arxula adeninivorans</name>
    <dbReference type="NCBI Taxonomy" id="409370"/>
    <lineage>
        <taxon>Eukaryota</taxon>
        <taxon>Fungi</taxon>
        <taxon>Dikarya</taxon>
        <taxon>Ascomycota</taxon>
        <taxon>Saccharomycotina</taxon>
        <taxon>Dipodascomycetes</taxon>
        <taxon>Dipodascales</taxon>
        <taxon>Trichomonascaceae</taxon>
        <taxon>Blastobotrys</taxon>
    </lineage>
</organism>
<evidence type="ECO:0000256" key="5">
    <source>
        <dbReference type="ARBA" id="ARBA00045246"/>
    </source>
</evidence>
<evidence type="ECO:0000256" key="7">
    <source>
        <dbReference type="SAM" id="Phobius"/>
    </source>
</evidence>
<dbReference type="PANTHER" id="PTHR46426">
    <property type="entry name" value="PROTEIN DISULFIDE-ISOMERASE TMX3"/>
    <property type="match status" value="1"/>
</dbReference>
<feature type="compositionally biased region" description="Low complexity" evidence="6">
    <location>
        <begin position="173"/>
        <end position="191"/>
    </location>
</feature>
<dbReference type="CDD" id="cd02961">
    <property type="entry name" value="PDI_a_family"/>
    <property type="match status" value="2"/>
</dbReference>
<evidence type="ECO:0000256" key="6">
    <source>
        <dbReference type="SAM" id="MobiDB-lite"/>
    </source>
</evidence>
<dbReference type="InterPro" id="IPR017937">
    <property type="entry name" value="Thioredoxin_CS"/>
</dbReference>
<feature type="transmembrane region" description="Helical" evidence="7">
    <location>
        <begin position="594"/>
        <end position="611"/>
    </location>
</feature>
<dbReference type="EMBL" id="HG937694">
    <property type="protein sequence ID" value="CDP37303.1"/>
    <property type="molecule type" value="Genomic_DNA"/>
</dbReference>
<evidence type="ECO:0000256" key="1">
    <source>
        <dbReference type="ARBA" id="ARBA00004389"/>
    </source>
</evidence>
<dbReference type="Pfam" id="PF00085">
    <property type="entry name" value="Thioredoxin"/>
    <property type="match status" value="2"/>
</dbReference>
<keyword evidence="2 7" id="KW-0812">Transmembrane</keyword>
<dbReference type="SUPFAM" id="SSF52833">
    <property type="entry name" value="Thioredoxin-like"/>
    <property type="match status" value="3"/>
</dbReference>
<evidence type="ECO:0000259" key="9">
    <source>
        <dbReference type="PROSITE" id="PS51352"/>
    </source>
</evidence>
<reference evidence="10" key="1">
    <citation type="submission" date="2014-02" db="EMBL/GenBank/DDBJ databases">
        <authorList>
            <person name="Genoscope - CEA"/>
        </authorList>
    </citation>
    <scope>NUCLEOTIDE SEQUENCE</scope>
    <source>
        <strain evidence="10">LS3</strain>
    </source>
</reference>
<dbReference type="InterPro" id="IPR052250">
    <property type="entry name" value="PDI_TMX3"/>
</dbReference>
<name>A0A060T8M7_BLAAD</name>
<feature type="domain" description="Thioredoxin" evidence="9">
    <location>
        <begin position="215"/>
        <end position="330"/>
    </location>
</feature>
<dbReference type="Gene3D" id="3.40.30.10">
    <property type="entry name" value="Glutaredoxin"/>
    <property type="match status" value="2"/>
</dbReference>
<evidence type="ECO:0000256" key="8">
    <source>
        <dbReference type="SAM" id="SignalP"/>
    </source>
</evidence>
<sequence length="635" mass="70036">MVMTGVSMLLAIWATLCALCYGAPVDPPQVGPVMLRSSEFNDAISTGIWWIKFYSPYCPHCQHFAPTWNKIYKELGSEGDPYDFHMASVNCVEEADLCGQEEVFSYPLLRLYKDGNATENFPYRQRDAELLEAYARAKMRGLEFTKPSTTTSAHKATKTKLNAGAATAAVTESTGPTTSTSATTTTTPAAGKNLLAPPPQIRPPQERPENVNIEGEQQEPLPNAAGISVDIDADMMDQIVGSKQGWLIKYHSPYCPHCVKMKPVWDKVASGLREVINVGEVNCETMRGLCRKAGIEAYPTIRFVAGSLHHDFEGLREYADIAAFARSAVNSGKLDSVHNQAELNDAISQSEHASLSTYLFFYSENTPQEYHDVASQLAVSLIGKGRVIKTQSEELASRFGVNSFPAFYALSDSSRWVRYAGEDMKDTPAMMEWARKNWLALAPQLTPTSASTVFGHSDYLVLAITNGEDPSLVQDLRTTALSYYGHGNTDSSMEGCPSVGFAWIDGSAHSEWLLYRYPSMAEVTKRPAVIIHHEAGRRYWDTDATTLQAPIDMSRTTILSALDSALTSPHQNPPKGVAHTFWGRIVNIEEHIRAHALISVAVVAALVLLFVRRRRLLSVPAPTLPTYRPMEGKMD</sequence>
<reference evidence="10" key="2">
    <citation type="submission" date="2014-06" db="EMBL/GenBank/DDBJ databases">
        <title>The complete genome of Blastobotrys (Arxula) adeninivorans LS3 - a yeast of biotechnological interest.</title>
        <authorList>
            <person name="Kunze G."/>
            <person name="Gaillardin C."/>
            <person name="Czernicka M."/>
            <person name="Durrens P."/>
            <person name="Martin T."/>
            <person name="Boer E."/>
            <person name="Gabaldon T."/>
            <person name="Cruz J."/>
            <person name="Talla E."/>
            <person name="Marck C."/>
            <person name="Goffeau A."/>
            <person name="Barbe V."/>
            <person name="Baret P."/>
            <person name="Baronian K."/>
            <person name="Beier S."/>
            <person name="Bleykasten C."/>
            <person name="Bode R."/>
            <person name="Casaregola S."/>
            <person name="Despons L."/>
            <person name="Fairhead C."/>
            <person name="Giersberg M."/>
            <person name="Gierski P."/>
            <person name="Hahnel U."/>
            <person name="Hartmann A."/>
            <person name="Jankowska D."/>
            <person name="Jubin C."/>
            <person name="Jung P."/>
            <person name="Lafontaine I."/>
            <person name="Leh-Louis V."/>
            <person name="Lemaire M."/>
            <person name="Marcet-Houben M."/>
            <person name="Mascher M."/>
            <person name="Morel G."/>
            <person name="Richard G.-F."/>
            <person name="Riechen J."/>
            <person name="Sacerdot C."/>
            <person name="Sarkar A."/>
            <person name="Savel G."/>
            <person name="Schacherer J."/>
            <person name="Sherman D."/>
            <person name="Straub M.-L."/>
            <person name="Stein N."/>
            <person name="Thierry A."/>
            <person name="Trautwein-Schult A."/>
            <person name="Westhof E."/>
            <person name="Worch S."/>
            <person name="Dujon B."/>
            <person name="Souciet J.-L."/>
            <person name="Wincker P."/>
            <person name="Scholz U."/>
            <person name="Neuveglise N."/>
        </authorList>
    </citation>
    <scope>NUCLEOTIDE SEQUENCE</scope>
    <source>
        <strain evidence="10">LS3</strain>
    </source>
</reference>
<dbReference type="AlphaFoldDB" id="A0A060T8M7"/>
<dbReference type="PhylomeDB" id="A0A060T8M7"/>
<dbReference type="GO" id="GO:0005789">
    <property type="term" value="C:endoplasmic reticulum membrane"/>
    <property type="evidence" value="ECO:0007669"/>
    <property type="project" value="UniProtKB-SubCell"/>
</dbReference>
<evidence type="ECO:0000313" key="10">
    <source>
        <dbReference type="EMBL" id="CDP37303.1"/>
    </source>
</evidence>
<evidence type="ECO:0000256" key="2">
    <source>
        <dbReference type="ARBA" id="ARBA00022692"/>
    </source>
</evidence>
<protein>
    <submittedName>
        <fullName evidence="10">ARAD1D08382p</fullName>
    </submittedName>
</protein>
<proteinExistence type="predicted"/>
<dbReference type="PANTHER" id="PTHR46426:SF1">
    <property type="entry name" value="PROTEIN DISULFIDE-ISOMERASE TMX3"/>
    <property type="match status" value="1"/>
</dbReference>
<comment type="function">
    <text evidence="5">Probable disulfide isomerase, which participates in the folding of proteins containing disulfide bonds. May act as a dithiol oxidase. Acts as a regulator of endoplasmic reticulum-mitochondria contact sites via its ability to regulate redox signals.</text>
</comment>
<evidence type="ECO:0000256" key="3">
    <source>
        <dbReference type="ARBA" id="ARBA00022989"/>
    </source>
</evidence>
<feature type="chain" id="PRO_5001592041" evidence="8">
    <location>
        <begin position="23"/>
        <end position="635"/>
    </location>
</feature>
<dbReference type="PROSITE" id="PS51352">
    <property type="entry name" value="THIOREDOXIN_2"/>
    <property type="match status" value="2"/>
</dbReference>
<feature type="signal peptide" evidence="8">
    <location>
        <begin position="1"/>
        <end position="22"/>
    </location>
</feature>
<feature type="region of interest" description="Disordered" evidence="6">
    <location>
        <begin position="147"/>
        <end position="208"/>
    </location>
</feature>